<dbReference type="EMBL" id="FN649741">
    <property type="protein sequence ID" value="CBJ27864.1"/>
    <property type="molecule type" value="Genomic_DNA"/>
</dbReference>
<dbReference type="AlphaFoldDB" id="D7G7Y9"/>
<dbReference type="Proteomes" id="UP000002630">
    <property type="component" value="Linkage Group LG16"/>
</dbReference>
<dbReference type="EMBL" id="FN649096">
    <property type="protein sequence ID" value="CBJ27864.1"/>
    <property type="molecule type" value="Genomic_DNA"/>
</dbReference>
<evidence type="ECO:0000313" key="2">
    <source>
        <dbReference type="EMBL" id="CBJ27864.1"/>
    </source>
</evidence>
<protein>
    <submittedName>
        <fullName evidence="2">Uncharacterized protein</fullName>
    </submittedName>
</protein>
<keyword evidence="3" id="KW-1185">Reference proteome</keyword>
<feature type="region of interest" description="Disordered" evidence="1">
    <location>
        <begin position="1"/>
        <end position="112"/>
    </location>
</feature>
<dbReference type="OrthoDB" id="10414517at2759"/>
<evidence type="ECO:0000256" key="1">
    <source>
        <dbReference type="SAM" id="MobiDB-lite"/>
    </source>
</evidence>
<organism evidence="2 3">
    <name type="scientific">Ectocarpus siliculosus</name>
    <name type="common">Brown alga</name>
    <name type="synonym">Conferva siliculosa</name>
    <dbReference type="NCBI Taxonomy" id="2880"/>
    <lineage>
        <taxon>Eukaryota</taxon>
        <taxon>Sar</taxon>
        <taxon>Stramenopiles</taxon>
        <taxon>Ochrophyta</taxon>
        <taxon>PX clade</taxon>
        <taxon>Phaeophyceae</taxon>
        <taxon>Ectocarpales</taxon>
        <taxon>Ectocarpaceae</taxon>
        <taxon>Ectocarpus</taxon>
    </lineage>
</organism>
<feature type="region of interest" description="Disordered" evidence="1">
    <location>
        <begin position="153"/>
        <end position="333"/>
    </location>
</feature>
<feature type="compositionally biased region" description="Gly residues" evidence="1">
    <location>
        <begin position="317"/>
        <end position="326"/>
    </location>
</feature>
<feature type="compositionally biased region" description="Basic residues" evidence="1">
    <location>
        <begin position="14"/>
        <end position="23"/>
    </location>
</feature>
<name>D7G7Y9_ECTSI</name>
<reference evidence="2 3" key="1">
    <citation type="journal article" date="2010" name="Nature">
        <title>The Ectocarpus genome and the independent evolution of multicellularity in brown algae.</title>
        <authorList>
            <person name="Cock J.M."/>
            <person name="Sterck L."/>
            <person name="Rouze P."/>
            <person name="Scornet D."/>
            <person name="Allen A.E."/>
            <person name="Amoutzias G."/>
            <person name="Anthouard V."/>
            <person name="Artiguenave F."/>
            <person name="Aury J.M."/>
            <person name="Badger J.H."/>
            <person name="Beszteri B."/>
            <person name="Billiau K."/>
            <person name="Bonnet E."/>
            <person name="Bothwell J.H."/>
            <person name="Bowler C."/>
            <person name="Boyen C."/>
            <person name="Brownlee C."/>
            <person name="Carrano C.J."/>
            <person name="Charrier B."/>
            <person name="Cho G.Y."/>
            <person name="Coelho S.M."/>
            <person name="Collen J."/>
            <person name="Corre E."/>
            <person name="Da Silva C."/>
            <person name="Delage L."/>
            <person name="Delaroque N."/>
            <person name="Dittami S.M."/>
            <person name="Doulbeau S."/>
            <person name="Elias M."/>
            <person name="Farnham G."/>
            <person name="Gachon C.M."/>
            <person name="Gschloessl B."/>
            <person name="Heesch S."/>
            <person name="Jabbari K."/>
            <person name="Jubin C."/>
            <person name="Kawai H."/>
            <person name="Kimura K."/>
            <person name="Kloareg B."/>
            <person name="Kupper F.C."/>
            <person name="Lang D."/>
            <person name="Le Bail A."/>
            <person name="Leblanc C."/>
            <person name="Lerouge P."/>
            <person name="Lohr M."/>
            <person name="Lopez P.J."/>
            <person name="Martens C."/>
            <person name="Maumus F."/>
            <person name="Michel G."/>
            <person name="Miranda-Saavedra D."/>
            <person name="Morales J."/>
            <person name="Moreau H."/>
            <person name="Motomura T."/>
            <person name="Nagasato C."/>
            <person name="Napoli C.A."/>
            <person name="Nelson D.R."/>
            <person name="Nyvall-Collen P."/>
            <person name="Peters A.F."/>
            <person name="Pommier C."/>
            <person name="Potin P."/>
            <person name="Poulain J."/>
            <person name="Quesneville H."/>
            <person name="Read B."/>
            <person name="Rensing S.A."/>
            <person name="Ritter A."/>
            <person name="Rousvoal S."/>
            <person name="Samanta M."/>
            <person name="Samson G."/>
            <person name="Schroeder D.C."/>
            <person name="Segurens B."/>
            <person name="Strittmatter M."/>
            <person name="Tonon T."/>
            <person name="Tregear J.W."/>
            <person name="Valentin K."/>
            <person name="von Dassow P."/>
            <person name="Yamagishi T."/>
            <person name="Van de Peer Y."/>
            <person name="Wincker P."/>
        </authorList>
    </citation>
    <scope>NUCLEOTIDE SEQUENCE [LARGE SCALE GENOMIC DNA]</scope>
    <source>
        <strain evidence="3">Ec32 / CCAP1310/4</strain>
    </source>
</reference>
<feature type="compositionally biased region" description="Low complexity" evidence="1">
    <location>
        <begin position="24"/>
        <end position="37"/>
    </location>
</feature>
<feature type="compositionally biased region" description="Basic and acidic residues" evidence="1">
    <location>
        <begin position="273"/>
        <end position="285"/>
    </location>
</feature>
<feature type="compositionally biased region" description="Gly residues" evidence="1">
    <location>
        <begin position="198"/>
        <end position="210"/>
    </location>
</feature>
<proteinExistence type="predicted"/>
<feature type="compositionally biased region" description="Gly residues" evidence="1">
    <location>
        <begin position="243"/>
        <end position="257"/>
    </location>
</feature>
<evidence type="ECO:0000313" key="3">
    <source>
        <dbReference type="Proteomes" id="UP000002630"/>
    </source>
</evidence>
<feature type="compositionally biased region" description="Basic residues" evidence="1">
    <location>
        <begin position="295"/>
        <end position="315"/>
    </location>
</feature>
<feature type="compositionally biased region" description="Basic and acidic residues" evidence="1">
    <location>
        <begin position="55"/>
        <end position="67"/>
    </location>
</feature>
<sequence length="333" mass="35077">MLTIVRGAEDVARARRANRKNRNNRANSATAAATAAAAEHHNVGRLPGQVGVAVRRGDNKRPRRTFDDVSGDYEYNPLDVHDGPGPTSAEPAAGGGNNEPATVDLTSERPEPVGGDTMSNTFAAFANPGPLRRSNAADQVCAQQLLGSWLQPVASPKKAAKRRRQRPSQGAFDEPDVRRNSATAWGGASSPGRDSRGDGCGTRGNGGGNDGTLSAWLEPRQPATRGKRTAHGTSVAEREPDGGFSGDEGGGEDGGGRWMSDRLEGLDPTGAARAKDSWSDRERRNLTCTDIALGAKRKGRGRGGGPRRWKTKARGTKGSGSTGLGRGRLRSER</sequence>
<dbReference type="InParanoid" id="D7G7Y9"/>
<accession>D7G7Y9</accession>
<gene>
    <name evidence="2" type="ORF">Esi_0086_0040</name>
</gene>